<evidence type="ECO:0000313" key="1">
    <source>
        <dbReference type="EMBL" id="BAQ97333.1"/>
    </source>
</evidence>
<accession>A0ABN5UU84</accession>
<reference evidence="1 2" key="1">
    <citation type="submission" date="2012-02" db="EMBL/GenBank/DDBJ databases">
        <title>Complete genome sequence of Bifidobacterium bifidum JCM 1255.</title>
        <authorList>
            <person name="Toh H."/>
            <person name="Oshima K."/>
            <person name="Morita H."/>
            <person name="Hattori M."/>
        </authorList>
    </citation>
    <scope>NUCLEOTIDE SEQUENCE [LARGE SCALE GENOMIC DNA]</scope>
    <source>
        <strain evidence="1 2">JCM 1255</strain>
    </source>
</reference>
<organism evidence="1 2">
    <name type="scientific">Bifidobacterium bifidum ATCC 29521 = JCM 1255 = DSM 20456</name>
    <dbReference type="NCBI Taxonomy" id="500634"/>
    <lineage>
        <taxon>Bacteria</taxon>
        <taxon>Bacillati</taxon>
        <taxon>Actinomycetota</taxon>
        <taxon>Actinomycetes</taxon>
        <taxon>Bifidobacteriales</taxon>
        <taxon>Bifidobacteriaceae</taxon>
        <taxon>Bifidobacterium</taxon>
    </lineage>
</organism>
<evidence type="ECO:0008006" key="3">
    <source>
        <dbReference type="Google" id="ProtNLM"/>
    </source>
</evidence>
<evidence type="ECO:0000313" key="2">
    <source>
        <dbReference type="Proteomes" id="UP000035063"/>
    </source>
</evidence>
<sequence length="402" mass="45995">MWIPKYTAFLAQIESWFAYDGHMYEKNSYAPYGMEYTSRSDLADLMTKNNFTTEAPISFLMYIDEVLKKPTVLIEGILNDKKQLSTHQAYVPLAEVFGADPCNVGFRFEESFEGYDKYATNKANRSDVVVVDRETGDHKSAFEVKLVVVPNSGTARKSHDDQSCEIVVRPPSIEQLTFSIADTYGKTGMEELRKIIVKFLGDSIQYFKWEDESFMLRRLPQIREAAEAIAKAKLAQQKPFAITGLWRTQGQRGLLDENCFDSFVWTNLAFLQLFLVSAANRNDPNAEITRPERSLIWLVRSLYDYACQGKVKFDWAHSAITYNQQTDKAGSFAGNIPFQFMNGPRLRKPAIPRDQLDDVIPMEALDLFMPERRLDATLFYGAQIEKAREFGKNQPNRHGAEN</sequence>
<dbReference type="Pfam" id="PF09519">
    <property type="entry name" value="RE_HindVP"/>
    <property type="match status" value="1"/>
</dbReference>
<protein>
    <recommendedName>
        <fullName evidence="3">HindVP restriction endonuclease</fullName>
    </recommendedName>
</protein>
<proteinExistence type="predicted"/>
<gene>
    <name evidence="1" type="ORF">BBBF_0126</name>
</gene>
<dbReference type="EMBL" id="AP012323">
    <property type="protein sequence ID" value="BAQ97333.1"/>
    <property type="molecule type" value="Genomic_DNA"/>
</dbReference>
<reference evidence="2" key="2">
    <citation type="journal article" date="2015" name="J. Biotechnol.">
        <title>Complete genome sequence of Bifidobacterium bifidum JCM 1255(T) isolated from feces of a breast-fed infant.</title>
        <authorList>
            <person name="Morita H."/>
            <person name="Toh H."/>
            <person name="Oshima K."/>
            <person name="Nakano A."/>
            <person name="Shindo C."/>
            <person name="Komiya K."/>
            <person name="Arakawa K."/>
            <person name="Suda W."/>
            <person name="Honda K."/>
            <person name="Hattori M."/>
        </authorList>
    </citation>
    <scope>NUCLEOTIDE SEQUENCE [LARGE SCALE GENOMIC DNA]</scope>
    <source>
        <strain evidence="2">JCM 1255</strain>
    </source>
</reference>
<keyword evidence="2" id="KW-1185">Reference proteome</keyword>
<name>A0ABN5UU84_BIFBI</name>
<dbReference type="InterPro" id="IPR019044">
    <property type="entry name" value="Restrct_endonuc_II_HindVP"/>
</dbReference>
<dbReference type="Proteomes" id="UP000035063">
    <property type="component" value="Chromosome"/>
</dbReference>